<dbReference type="Gene3D" id="2.60.40.1240">
    <property type="match status" value="1"/>
</dbReference>
<sequence length="206" mass="20462">MKPDDPEIRVEVRCHGPVSGSSVGGIMKNSFALTAALLLGIGLSACNGAEPTESPGGVPSATQDAIGEAPANQSAAFGDTVTFEGGVEVTVESGGFQSASGSAPGAVEGQYAVFEITVVNNGETEVDGGLMNLPLVRAGDAGTAVQPVVDSDTGIGGELFSTIAPGDTQTAQFAYGIAAADADIVQMEIADPIGTGEDAIYQGAIE</sequence>
<evidence type="ECO:0008006" key="4">
    <source>
        <dbReference type="Google" id="ProtNLM"/>
    </source>
</evidence>
<evidence type="ECO:0000313" key="3">
    <source>
        <dbReference type="Proteomes" id="UP000295411"/>
    </source>
</evidence>
<name>A0A4R5TUU4_9MICC</name>
<dbReference type="InterPro" id="IPR029050">
    <property type="entry name" value="Immunoprotect_excell_Ig-like"/>
</dbReference>
<protein>
    <recommendedName>
        <fullName evidence="4">DUF4352 domain-containing protein</fullName>
    </recommendedName>
</protein>
<keyword evidence="3" id="KW-1185">Reference proteome</keyword>
<dbReference type="RefSeq" id="WP_133404496.1">
    <property type="nucleotide sequence ID" value="NZ_SMTK01000004.1"/>
</dbReference>
<dbReference type="Proteomes" id="UP000295411">
    <property type="component" value="Unassembled WGS sequence"/>
</dbReference>
<reference evidence="2 3" key="1">
    <citation type="submission" date="2019-03" db="EMBL/GenBank/DDBJ databases">
        <title>Arthrobacter sp. nov., an bacterium isolated from biocrust in Mu Us Desert.</title>
        <authorList>
            <person name="Lixiong L."/>
        </authorList>
    </citation>
    <scope>NUCLEOTIDE SEQUENCE [LARGE SCALE GENOMIC DNA]</scope>
    <source>
        <strain evidence="2 3">SLN-3</strain>
    </source>
</reference>
<dbReference type="AlphaFoldDB" id="A0A4R5TUU4"/>
<keyword evidence="1" id="KW-0732">Signal</keyword>
<proteinExistence type="predicted"/>
<organism evidence="2 3">
    <name type="scientific">Arthrobacter crusticola</name>
    <dbReference type="NCBI Taxonomy" id="2547960"/>
    <lineage>
        <taxon>Bacteria</taxon>
        <taxon>Bacillati</taxon>
        <taxon>Actinomycetota</taxon>
        <taxon>Actinomycetes</taxon>
        <taxon>Micrococcales</taxon>
        <taxon>Micrococcaceae</taxon>
        <taxon>Arthrobacter</taxon>
    </lineage>
</organism>
<evidence type="ECO:0000256" key="1">
    <source>
        <dbReference type="ARBA" id="ARBA00022729"/>
    </source>
</evidence>
<evidence type="ECO:0000313" key="2">
    <source>
        <dbReference type="EMBL" id="TDK24833.1"/>
    </source>
</evidence>
<dbReference type="EMBL" id="SMTK01000004">
    <property type="protein sequence ID" value="TDK24833.1"/>
    <property type="molecule type" value="Genomic_DNA"/>
</dbReference>
<dbReference type="OrthoDB" id="4950948at2"/>
<accession>A0A4R5TUU4</accession>
<gene>
    <name evidence="2" type="ORF">E2F48_13630</name>
</gene>
<comment type="caution">
    <text evidence="2">The sequence shown here is derived from an EMBL/GenBank/DDBJ whole genome shotgun (WGS) entry which is preliminary data.</text>
</comment>